<evidence type="ECO:0000256" key="4">
    <source>
        <dbReference type="ARBA" id="ARBA00023136"/>
    </source>
</evidence>
<dbReference type="Proteomes" id="UP001176961">
    <property type="component" value="Unassembled WGS sequence"/>
</dbReference>
<dbReference type="GO" id="GO:0042330">
    <property type="term" value="P:taxis"/>
    <property type="evidence" value="ECO:0007669"/>
    <property type="project" value="TreeGrafter"/>
</dbReference>
<evidence type="ECO:0000256" key="2">
    <source>
        <dbReference type="ARBA" id="ARBA00022692"/>
    </source>
</evidence>
<sequence length="81" mass="9243">MIGISQFFTITFFLVGWFWSITWGGLLIIYSVQYREALQQRRQEAMTHAAVKALSKNSIIRTKQVRKLMQSNPSTTGTSAT</sequence>
<keyword evidence="7" id="KW-1185">Reference proteome</keyword>
<accession>A0AA36GK62</accession>
<reference evidence="6" key="1">
    <citation type="submission" date="2023-07" db="EMBL/GenBank/DDBJ databases">
        <authorList>
            <consortium name="CYATHOMIX"/>
        </authorList>
    </citation>
    <scope>NUCLEOTIDE SEQUENCE</scope>
    <source>
        <strain evidence="6">N/A</strain>
    </source>
</reference>
<proteinExistence type="predicted"/>
<evidence type="ECO:0000313" key="7">
    <source>
        <dbReference type="Proteomes" id="UP001176961"/>
    </source>
</evidence>
<dbReference type="AlphaFoldDB" id="A0AA36GK62"/>
<dbReference type="GO" id="GO:0071683">
    <property type="term" value="C:sensory dendrite"/>
    <property type="evidence" value="ECO:0007669"/>
    <property type="project" value="TreeGrafter"/>
</dbReference>
<evidence type="ECO:0000313" key="6">
    <source>
        <dbReference type="EMBL" id="CAJ0590770.1"/>
    </source>
</evidence>
<gene>
    <name evidence="6" type="ORF">CYNAS_LOCUS2753</name>
</gene>
<dbReference type="GO" id="GO:0016020">
    <property type="term" value="C:membrane"/>
    <property type="evidence" value="ECO:0007669"/>
    <property type="project" value="UniProtKB-SubCell"/>
</dbReference>
<dbReference type="PANTHER" id="PTHR21676">
    <property type="entry name" value="PROTEIN STUM"/>
    <property type="match status" value="1"/>
</dbReference>
<keyword evidence="2 5" id="KW-0812">Transmembrane</keyword>
<evidence type="ECO:0000256" key="3">
    <source>
        <dbReference type="ARBA" id="ARBA00022989"/>
    </source>
</evidence>
<dbReference type="GO" id="GO:0050954">
    <property type="term" value="P:sensory perception of mechanical stimulus"/>
    <property type="evidence" value="ECO:0007669"/>
    <property type="project" value="TreeGrafter"/>
</dbReference>
<dbReference type="Pfam" id="PF15795">
    <property type="entry name" value="Spec3"/>
    <property type="match status" value="1"/>
</dbReference>
<comment type="subcellular location">
    <subcellularLocation>
        <location evidence="1">Membrane</location>
        <topology evidence="1">Multi-pass membrane protein</topology>
    </subcellularLocation>
</comment>
<evidence type="ECO:0000256" key="5">
    <source>
        <dbReference type="SAM" id="Phobius"/>
    </source>
</evidence>
<dbReference type="GO" id="GO:0019230">
    <property type="term" value="P:proprioception"/>
    <property type="evidence" value="ECO:0007669"/>
    <property type="project" value="TreeGrafter"/>
</dbReference>
<dbReference type="PANTHER" id="PTHR21676:SF7">
    <property type="entry name" value="PROTEIN SPEC3"/>
    <property type="match status" value="1"/>
</dbReference>
<keyword evidence="4 5" id="KW-0472">Membrane</keyword>
<dbReference type="EMBL" id="CATQJL010000001">
    <property type="protein sequence ID" value="CAJ0590770.1"/>
    <property type="molecule type" value="Genomic_DNA"/>
</dbReference>
<comment type="caution">
    <text evidence="6">The sequence shown here is derived from an EMBL/GenBank/DDBJ whole genome shotgun (WGS) entry which is preliminary data.</text>
</comment>
<feature type="transmembrane region" description="Helical" evidence="5">
    <location>
        <begin position="6"/>
        <end position="32"/>
    </location>
</feature>
<organism evidence="6 7">
    <name type="scientific">Cylicocyclus nassatus</name>
    <name type="common">Nematode worm</name>
    <dbReference type="NCBI Taxonomy" id="53992"/>
    <lineage>
        <taxon>Eukaryota</taxon>
        <taxon>Metazoa</taxon>
        <taxon>Ecdysozoa</taxon>
        <taxon>Nematoda</taxon>
        <taxon>Chromadorea</taxon>
        <taxon>Rhabditida</taxon>
        <taxon>Rhabditina</taxon>
        <taxon>Rhabditomorpha</taxon>
        <taxon>Strongyloidea</taxon>
        <taxon>Strongylidae</taxon>
        <taxon>Cylicocyclus</taxon>
    </lineage>
</organism>
<keyword evidence="3 5" id="KW-1133">Transmembrane helix</keyword>
<dbReference type="InterPro" id="IPR026673">
    <property type="entry name" value="SPEC3/Stum"/>
</dbReference>
<evidence type="ECO:0000256" key="1">
    <source>
        <dbReference type="ARBA" id="ARBA00004141"/>
    </source>
</evidence>
<protein>
    <submittedName>
        <fullName evidence="6">Uncharacterized protein</fullName>
    </submittedName>
</protein>
<name>A0AA36GK62_CYLNA</name>